<protein>
    <submittedName>
        <fullName evidence="1">Uncharacterized protein</fullName>
    </submittedName>
</protein>
<evidence type="ECO:0000313" key="2">
    <source>
        <dbReference type="Proteomes" id="UP000054928"/>
    </source>
</evidence>
<dbReference type="Proteomes" id="UP000054928">
    <property type="component" value="Unassembled WGS sequence"/>
</dbReference>
<name>A0A0P1AQE3_PLAHL</name>
<accession>A0A0P1AQE3</accession>
<sequence>MQVLDVLKGVSAQSEQCATRFNWLCQECSEVHTHLSVYIILVDFILTFHLISVDGICIQPFVTIYSTRWIVSKRTLTTEADFSLSFNLSAKIVFVKCMLKPLVPLNYASTYLESMRIFCFIIISLKLKLFHIEPRTVVACLKIYILAVLCELNIRELLLNRCHIFFNNAAYLLE</sequence>
<dbReference type="AlphaFoldDB" id="A0A0P1AQE3"/>
<organism evidence="1 2">
    <name type="scientific">Plasmopara halstedii</name>
    <name type="common">Downy mildew of sunflower</name>
    <dbReference type="NCBI Taxonomy" id="4781"/>
    <lineage>
        <taxon>Eukaryota</taxon>
        <taxon>Sar</taxon>
        <taxon>Stramenopiles</taxon>
        <taxon>Oomycota</taxon>
        <taxon>Peronosporomycetes</taxon>
        <taxon>Peronosporales</taxon>
        <taxon>Peronosporaceae</taxon>
        <taxon>Plasmopara</taxon>
    </lineage>
</organism>
<evidence type="ECO:0000313" key="1">
    <source>
        <dbReference type="EMBL" id="CEG43468.1"/>
    </source>
</evidence>
<dbReference type="GeneID" id="36409760"/>
<reference evidence="2" key="1">
    <citation type="submission" date="2014-09" db="EMBL/GenBank/DDBJ databases">
        <authorList>
            <person name="Sharma Rahul"/>
            <person name="Thines Marco"/>
        </authorList>
    </citation>
    <scope>NUCLEOTIDE SEQUENCE [LARGE SCALE GENOMIC DNA]</scope>
</reference>
<proteinExistence type="predicted"/>
<keyword evidence="2" id="KW-1185">Reference proteome</keyword>
<dbReference type="EMBL" id="CCYD01000667">
    <property type="protein sequence ID" value="CEG43468.1"/>
    <property type="molecule type" value="Genomic_DNA"/>
</dbReference>
<dbReference type="RefSeq" id="XP_024579837.1">
    <property type="nucleotide sequence ID" value="XM_024729462.2"/>
</dbReference>